<evidence type="ECO:0000256" key="2">
    <source>
        <dbReference type="ARBA" id="ARBA00022857"/>
    </source>
</evidence>
<evidence type="ECO:0000313" key="6">
    <source>
        <dbReference type="Proteomes" id="UP001597018"/>
    </source>
</evidence>
<dbReference type="PANTHER" id="PTHR43490:SF99">
    <property type="entry name" value="SHORT-CHAIN DEHYDROGENASE_REDUCTASE"/>
    <property type="match status" value="1"/>
</dbReference>
<dbReference type="RefSeq" id="WP_317630399.1">
    <property type="nucleotide sequence ID" value="NZ_CP102826.1"/>
</dbReference>
<gene>
    <name evidence="5" type="ORF">ACFQ16_20560</name>
</gene>
<dbReference type="EMBL" id="JBHTIW010000018">
    <property type="protein sequence ID" value="MFD0922143.1"/>
    <property type="molecule type" value="Genomic_DNA"/>
</dbReference>
<dbReference type="PRINTS" id="PR00080">
    <property type="entry name" value="SDRFAMILY"/>
</dbReference>
<evidence type="ECO:0000313" key="5">
    <source>
        <dbReference type="EMBL" id="MFD0922143.1"/>
    </source>
</evidence>
<evidence type="ECO:0000256" key="3">
    <source>
        <dbReference type="ARBA" id="ARBA00023002"/>
    </source>
</evidence>
<reference evidence="6" key="1">
    <citation type="journal article" date="2019" name="Int. J. Syst. Evol. Microbiol.">
        <title>The Global Catalogue of Microorganisms (GCM) 10K type strain sequencing project: providing services to taxonomists for standard genome sequencing and annotation.</title>
        <authorList>
            <consortium name="The Broad Institute Genomics Platform"/>
            <consortium name="The Broad Institute Genome Sequencing Center for Infectious Disease"/>
            <person name="Wu L."/>
            <person name="Ma J."/>
        </authorList>
    </citation>
    <scope>NUCLEOTIDE SEQUENCE [LARGE SCALE GENOMIC DNA]</scope>
    <source>
        <strain evidence="6">CCUG 56401</strain>
    </source>
</reference>
<dbReference type="PANTHER" id="PTHR43490">
    <property type="entry name" value="(+)-NEOMENTHOL DEHYDROGENASE"/>
    <property type="match status" value="1"/>
</dbReference>
<organism evidence="5 6">
    <name type="scientific">Saccharopolyspora rosea</name>
    <dbReference type="NCBI Taxonomy" id="524884"/>
    <lineage>
        <taxon>Bacteria</taxon>
        <taxon>Bacillati</taxon>
        <taxon>Actinomycetota</taxon>
        <taxon>Actinomycetes</taxon>
        <taxon>Pseudonocardiales</taxon>
        <taxon>Pseudonocardiaceae</taxon>
        <taxon>Saccharopolyspora</taxon>
    </lineage>
</organism>
<sequence>MTGATRGIGREVVAQLVAAGHEVLLGARDRAAGDRAAAAIGAEVVELDVTDDASVARAAQMVRRRGGLDVLVNNAGVPGHACDATEIDAATIRAVFETNVFGVVRTMHAFAGLLRASAQPVVVNVSSGLGSIAAAVDPDAHVDTVPVWVPALHYGASKAALNMLTVQYARACPWMRINAVDPGFTATDFNDHRGTRSVADAARVVVDLATIGFDGPTATFTGDHGTVPW</sequence>
<dbReference type="InterPro" id="IPR002347">
    <property type="entry name" value="SDR_fam"/>
</dbReference>
<accession>A0ABW3FX34</accession>
<dbReference type="Pfam" id="PF00106">
    <property type="entry name" value="adh_short"/>
    <property type="match status" value="1"/>
</dbReference>
<dbReference type="InterPro" id="IPR036291">
    <property type="entry name" value="NAD(P)-bd_dom_sf"/>
</dbReference>
<dbReference type="PRINTS" id="PR00081">
    <property type="entry name" value="GDHRDH"/>
</dbReference>
<keyword evidence="6" id="KW-1185">Reference proteome</keyword>
<comment type="similarity">
    <text evidence="1 4">Belongs to the short-chain dehydrogenases/reductases (SDR) family.</text>
</comment>
<dbReference type="Gene3D" id="3.40.50.720">
    <property type="entry name" value="NAD(P)-binding Rossmann-like Domain"/>
    <property type="match status" value="1"/>
</dbReference>
<proteinExistence type="inferred from homology"/>
<dbReference type="SUPFAM" id="SSF51735">
    <property type="entry name" value="NAD(P)-binding Rossmann-fold domains"/>
    <property type="match status" value="1"/>
</dbReference>
<evidence type="ECO:0000256" key="4">
    <source>
        <dbReference type="RuleBase" id="RU000363"/>
    </source>
</evidence>
<comment type="caution">
    <text evidence="5">The sequence shown here is derived from an EMBL/GenBank/DDBJ whole genome shotgun (WGS) entry which is preliminary data.</text>
</comment>
<evidence type="ECO:0000256" key="1">
    <source>
        <dbReference type="ARBA" id="ARBA00006484"/>
    </source>
</evidence>
<name>A0ABW3FX34_9PSEU</name>
<keyword evidence="2" id="KW-0521">NADP</keyword>
<protein>
    <submittedName>
        <fullName evidence="5">SDR family NAD(P)-dependent oxidoreductase</fullName>
    </submittedName>
</protein>
<keyword evidence="3" id="KW-0560">Oxidoreductase</keyword>
<dbReference type="Proteomes" id="UP001597018">
    <property type="component" value="Unassembled WGS sequence"/>
</dbReference>